<dbReference type="InterPro" id="IPR051257">
    <property type="entry name" value="Diverse_CBS-Domain"/>
</dbReference>
<dbReference type="EMBL" id="AODH01000019">
    <property type="protein sequence ID" value="EUJ40352.1"/>
    <property type="molecule type" value="Genomic_DNA"/>
</dbReference>
<comment type="caution">
    <text evidence="4">The sequence shown here is derived from an EMBL/GenBank/DDBJ whole genome shotgun (WGS) entry which is preliminary data.</text>
</comment>
<dbReference type="PATRIC" id="fig|1265861.3.peg.1053"/>
<dbReference type="AlphaFoldDB" id="W7CTX6"/>
<dbReference type="RefSeq" id="WP_035314160.1">
    <property type="nucleotide sequence ID" value="NZ_AODH01000019.1"/>
</dbReference>
<dbReference type="Pfam" id="PF00571">
    <property type="entry name" value="CBS"/>
    <property type="match status" value="2"/>
</dbReference>
<dbReference type="PANTHER" id="PTHR43080:SF2">
    <property type="entry name" value="CBS DOMAIN-CONTAINING PROTEIN"/>
    <property type="match status" value="1"/>
</dbReference>
<proteinExistence type="predicted"/>
<dbReference type="InterPro" id="IPR036388">
    <property type="entry name" value="WH-like_DNA-bd_sf"/>
</dbReference>
<dbReference type="STRING" id="1265861.BCAMP_05334"/>
<reference evidence="4 5" key="1">
    <citation type="submission" date="2012-12" db="EMBL/GenBank/DDBJ databases">
        <title>Novel taxa of Listeriaceae from agricultural environments in the United States.</title>
        <authorList>
            <person name="den Bakker H.C."/>
            <person name="Allred A."/>
            <person name="Warchocki S."/>
            <person name="Wright E.M."/>
            <person name="Burrell A."/>
            <person name="Nightingale K.K."/>
            <person name="Kephart D."/>
            <person name="Wiedmann M."/>
        </authorList>
    </citation>
    <scope>NUCLEOTIDE SEQUENCE [LARGE SCALE GENOMIC DNA]</scope>
    <source>
        <strain evidence="4 5">FSL F6-1037</strain>
    </source>
</reference>
<dbReference type="SUPFAM" id="SSF54631">
    <property type="entry name" value="CBS-domain pair"/>
    <property type="match status" value="1"/>
</dbReference>
<evidence type="ECO:0000313" key="5">
    <source>
        <dbReference type="Proteomes" id="UP000019243"/>
    </source>
</evidence>
<dbReference type="Pfam" id="PF07085">
    <property type="entry name" value="DRTGG"/>
    <property type="match status" value="1"/>
</dbReference>
<dbReference type="InterPro" id="IPR046342">
    <property type="entry name" value="CBS_dom_sf"/>
</dbReference>
<dbReference type="SUPFAM" id="SSF54637">
    <property type="entry name" value="Thioesterase/thiol ester dehydrase-isomerase"/>
    <property type="match status" value="1"/>
</dbReference>
<dbReference type="InterPro" id="IPR010766">
    <property type="entry name" value="DRTGG"/>
</dbReference>
<dbReference type="SUPFAM" id="SSF46785">
    <property type="entry name" value="Winged helix' DNA-binding domain"/>
    <property type="match status" value="1"/>
</dbReference>
<dbReference type="InterPro" id="IPR036390">
    <property type="entry name" value="WH_DNA-bd_sf"/>
</dbReference>
<evidence type="ECO:0000256" key="1">
    <source>
        <dbReference type="ARBA" id="ARBA00023122"/>
    </source>
</evidence>
<accession>W7CTX6</accession>
<dbReference type="PANTHER" id="PTHR43080">
    <property type="entry name" value="CBS DOMAIN-CONTAINING PROTEIN CBSX3, MITOCHONDRIAL"/>
    <property type="match status" value="1"/>
</dbReference>
<dbReference type="Gene3D" id="1.10.10.10">
    <property type="entry name" value="Winged helix-like DNA-binding domain superfamily/Winged helix DNA-binding domain"/>
    <property type="match status" value="1"/>
</dbReference>
<sequence length="438" mass="49203">MTTKHELIMSYIEKLPVGDKISVRKVAQNMRVSEGTAYRAIKEAENAGYVSTIKRVGTIRIERKIKENIEKLTYAEILNMTDGQVLGGRTGLHKTLNRFVIGAMTIEAMERYVEAKHLIIVGNRVNAQKLALEKGAAVLITGGFGTNDEVIKLANELELPIISTSYDTFTVATLINRAIYDRLIKKEILFVSDILKPITEVTALQSTNTVATYYQLQESTGHNRYPVINKNGRLVGVVSPKDISDHPSTTAIDNLMTRHPIVVGEQMTVPSVAHMMIWEGIELIPVVKENQTLVGIVSREDVLKAMQLMQRQPQIGETLDDTIVNQFIFPESSYSKDETFKFKVTPQMTNHIGTLSYGVLSQTLCEVVQQMMTSAKHQNMMIESMTIYFLKPIQMDSLLEFEPLLLEQSRKTAKIDITVKVDNQIMSKALVSVQIIER</sequence>
<evidence type="ECO:0000256" key="2">
    <source>
        <dbReference type="PROSITE-ProRule" id="PRU00703"/>
    </source>
</evidence>
<dbReference type="InterPro" id="IPR028979">
    <property type="entry name" value="Ser_kin/Pase_Hpr-like_N_sf"/>
</dbReference>
<keyword evidence="5" id="KW-1185">Reference proteome</keyword>
<keyword evidence="1 2" id="KW-0129">CBS domain</keyword>
<feature type="domain" description="CBS" evidence="3">
    <location>
        <begin position="197"/>
        <end position="254"/>
    </location>
</feature>
<dbReference type="InterPro" id="IPR000644">
    <property type="entry name" value="CBS_dom"/>
</dbReference>
<protein>
    <submittedName>
        <fullName evidence="4">DRTGG/CBS domain protein</fullName>
    </submittedName>
</protein>
<feature type="domain" description="CBS" evidence="3">
    <location>
        <begin position="256"/>
        <end position="314"/>
    </location>
</feature>
<dbReference type="SMART" id="SM00116">
    <property type="entry name" value="CBS"/>
    <property type="match status" value="2"/>
</dbReference>
<dbReference type="InterPro" id="IPR029069">
    <property type="entry name" value="HotDog_dom_sf"/>
</dbReference>
<dbReference type="Gene3D" id="3.40.1390.20">
    <property type="entry name" value="HprK N-terminal domain-like"/>
    <property type="match status" value="1"/>
</dbReference>
<dbReference type="Gene3D" id="3.10.580.10">
    <property type="entry name" value="CBS-domain"/>
    <property type="match status" value="1"/>
</dbReference>
<dbReference type="Proteomes" id="UP000019243">
    <property type="component" value="Unassembled WGS sequence"/>
</dbReference>
<dbReference type="SUPFAM" id="SSF75138">
    <property type="entry name" value="HprK N-terminal domain-like"/>
    <property type="match status" value="1"/>
</dbReference>
<gene>
    <name evidence="4" type="ORF">BCAMP_05334</name>
</gene>
<dbReference type="Gene3D" id="3.10.129.10">
    <property type="entry name" value="Hotdog Thioesterase"/>
    <property type="match status" value="1"/>
</dbReference>
<dbReference type="CDD" id="cd04596">
    <property type="entry name" value="CBS_pair_DRTGG_assoc"/>
    <property type="match status" value="1"/>
</dbReference>
<name>W7CTX6_9LIST</name>
<evidence type="ECO:0000259" key="3">
    <source>
        <dbReference type="PROSITE" id="PS51371"/>
    </source>
</evidence>
<evidence type="ECO:0000313" key="4">
    <source>
        <dbReference type="EMBL" id="EUJ40352.1"/>
    </source>
</evidence>
<organism evidence="4 5">
    <name type="scientific">Brochothrix campestris FSL F6-1037</name>
    <dbReference type="NCBI Taxonomy" id="1265861"/>
    <lineage>
        <taxon>Bacteria</taxon>
        <taxon>Bacillati</taxon>
        <taxon>Bacillota</taxon>
        <taxon>Bacilli</taxon>
        <taxon>Bacillales</taxon>
        <taxon>Listeriaceae</taxon>
        <taxon>Brochothrix</taxon>
    </lineage>
</organism>
<dbReference type="PROSITE" id="PS51371">
    <property type="entry name" value="CBS"/>
    <property type="match status" value="2"/>
</dbReference>